<organism evidence="8 9">
    <name type="scientific">Rhodococcoides kyotonense</name>
    <dbReference type="NCBI Taxonomy" id="398843"/>
    <lineage>
        <taxon>Bacteria</taxon>
        <taxon>Bacillati</taxon>
        <taxon>Actinomycetota</taxon>
        <taxon>Actinomycetes</taxon>
        <taxon>Mycobacteriales</taxon>
        <taxon>Nocardiaceae</taxon>
        <taxon>Rhodococcoides</taxon>
    </lineage>
</organism>
<dbReference type="Pfam" id="PF17101">
    <property type="entry name" value="Stealth_CR1"/>
    <property type="match status" value="1"/>
</dbReference>
<keyword evidence="2" id="KW-0808">Transferase</keyword>
<dbReference type="InterPro" id="IPR021520">
    <property type="entry name" value="Stealth_CR2"/>
</dbReference>
<evidence type="ECO:0000256" key="1">
    <source>
        <dbReference type="ARBA" id="ARBA00007583"/>
    </source>
</evidence>
<dbReference type="GO" id="GO:0016772">
    <property type="term" value="F:transferase activity, transferring phosphorus-containing groups"/>
    <property type="evidence" value="ECO:0007669"/>
    <property type="project" value="InterPro"/>
</dbReference>
<evidence type="ECO:0000313" key="8">
    <source>
        <dbReference type="EMBL" id="SNS86251.1"/>
    </source>
</evidence>
<evidence type="ECO:0000313" key="9">
    <source>
        <dbReference type="Proteomes" id="UP000198327"/>
    </source>
</evidence>
<dbReference type="Pfam" id="PF17102">
    <property type="entry name" value="Stealth_CR3"/>
    <property type="match status" value="1"/>
</dbReference>
<comment type="similarity">
    <text evidence="1">Belongs to the stealth family.</text>
</comment>
<gene>
    <name evidence="8" type="ORF">SAMN05421642_106107</name>
</gene>
<dbReference type="Proteomes" id="UP000198327">
    <property type="component" value="Unassembled WGS sequence"/>
</dbReference>
<dbReference type="InterPro" id="IPR031358">
    <property type="entry name" value="Stealth_CR1"/>
</dbReference>
<dbReference type="Pfam" id="PF17103">
    <property type="entry name" value="Stealth_CR4"/>
    <property type="match status" value="1"/>
</dbReference>
<dbReference type="InterPro" id="IPR031356">
    <property type="entry name" value="Stealth_CR4"/>
</dbReference>
<name>A0A239HYD1_9NOCA</name>
<dbReference type="PANTHER" id="PTHR24045:SF0">
    <property type="entry name" value="N-ACETYLGLUCOSAMINE-1-PHOSPHOTRANSFERASE SUBUNITS ALPHA_BETA"/>
    <property type="match status" value="1"/>
</dbReference>
<evidence type="ECO:0000259" key="6">
    <source>
        <dbReference type="Pfam" id="PF17102"/>
    </source>
</evidence>
<evidence type="ECO:0000259" key="5">
    <source>
        <dbReference type="Pfam" id="PF17101"/>
    </source>
</evidence>
<feature type="domain" description="Stealth protein CR2 conserved region 2" evidence="4">
    <location>
        <begin position="229"/>
        <end position="331"/>
    </location>
</feature>
<dbReference type="EMBL" id="FZOW01000006">
    <property type="protein sequence ID" value="SNS86251.1"/>
    <property type="molecule type" value="Genomic_DNA"/>
</dbReference>
<dbReference type="PANTHER" id="PTHR24045">
    <property type="match status" value="1"/>
</dbReference>
<keyword evidence="3" id="KW-0270">Exopolysaccharide synthesis</keyword>
<evidence type="ECO:0000256" key="2">
    <source>
        <dbReference type="ARBA" id="ARBA00022679"/>
    </source>
</evidence>
<dbReference type="AlphaFoldDB" id="A0A239HYD1"/>
<accession>A0A239HYD1</accession>
<reference evidence="9" key="1">
    <citation type="submission" date="2017-06" db="EMBL/GenBank/DDBJ databases">
        <authorList>
            <person name="Varghese N."/>
            <person name="Submissions S."/>
        </authorList>
    </citation>
    <scope>NUCLEOTIDE SEQUENCE [LARGE SCALE GENOMIC DNA]</scope>
    <source>
        <strain evidence="9">JCM 23211</strain>
    </source>
</reference>
<evidence type="ECO:0000259" key="7">
    <source>
        <dbReference type="Pfam" id="PF17103"/>
    </source>
</evidence>
<dbReference type="GO" id="GO:0000271">
    <property type="term" value="P:polysaccharide biosynthetic process"/>
    <property type="evidence" value="ECO:0007669"/>
    <property type="project" value="UniProtKB-KW"/>
</dbReference>
<protein>
    <submittedName>
        <fullName evidence="8">Stealth protein CR1, conserved region 1</fullName>
    </submittedName>
</protein>
<evidence type="ECO:0000259" key="4">
    <source>
        <dbReference type="Pfam" id="PF11380"/>
    </source>
</evidence>
<keyword evidence="9" id="KW-1185">Reference proteome</keyword>
<sequence>MARLTDRDDVIPFDGRFALAITSTTPHQAMVEDLLFIRNVLDDADIAYLLVRGNDERPVIAVDSTVRDALREALVAACRSEPFYCKTVDVKRGKAVLVADGMPIDAADARIFRLYRPRAEPVSGLNYGASTAVQIELWTFSPTEVVLPVENSLTRRTIERSEAVRGTVERFGKTWPTIENMFAAHASDIDFDIDIVFSWVDGSSAEFQAQRARRMKNYVVGEGDDSPARFRQIDELKYALRSVHMYAPWIRRIFVATDSDRPEWLADDPRVTFVPSETFFVDTSVLPTHNSQAVECQLHHIPGLSEHFLYSNDDMFFGRPVGPQMFFSPGGISMFIEATTRIGLGYNDADRSGFENAARVNRRLLQDRFGRMTTRHLEHAATPLRKSVMQEMENEFPDEFASTAASVFRASTNISVTNSLYHYYALMSGKAVVQRDARVKYIDTTSHAGLHAMEGLLPKRAMDFFCLNDGSFPEVDLDVRTRRVTEFLERYYPIVAPWES</sequence>
<evidence type="ECO:0000256" key="3">
    <source>
        <dbReference type="ARBA" id="ARBA00023169"/>
    </source>
</evidence>
<proteinExistence type="inferred from homology"/>
<feature type="domain" description="Stealth protein CR1 conserved region 1" evidence="5">
    <location>
        <begin position="191"/>
        <end position="218"/>
    </location>
</feature>
<dbReference type="InterPro" id="IPR047141">
    <property type="entry name" value="Stealth"/>
</dbReference>
<dbReference type="Pfam" id="PF11380">
    <property type="entry name" value="Stealth_CR2"/>
    <property type="match status" value="1"/>
</dbReference>
<feature type="domain" description="Stealth protein CR4 conserved region 4" evidence="7">
    <location>
        <begin position="455"/>
        <end position="499"/>
    </location>
</feature>
<feature type="domain" description="Stealth protein CR3 conserved region 3" evidence="6">
    <location>
        <begin position="379"/>
        <end position="425"/>
    </location>
</feature>
<dbReference type="InterPro" id="IPR031357">
    <property type="entry name" value="Stealth_CR3"/>
</dbReference>